<name>A0A918KFV9_9ACTN</name>
<dbReference type="Proteomes" id="UP000619244">
    <property type="component" value="Unassembled WGS sequence"/>
</dbReference>
<gene>
    <name evidence="1" type="ORF">GCM10010358_14350</name>
</gene>
<reference evidence="1" key="1">
    <citation type="journal article" date="2014" name="Int. J. Syst. Evol. Microbiol.">
        <title>Complete genome sequence of Corynebacterium casei LMG S-19264T (=DSM 44701T), isolated from a smear-ripened cheese.</title>
        <authorList>
            <consortium name="US DOE Joint Genome Institute (JGI-PGF)"/>
            <person name="Walter F."/>
            <person name="Albersmeier A."/>
            <person name="Kalinowski J."/>
            <person name="Ruckert C."/>
        </authorList>
    </citation>
    <scope>NUCLEOTIDE SEQUENCE</scope>
    <source>
        <strain evidence="1">JCM 4790</strain>
    </source>
</reference>
<dbReference type="AlphaFoldDB" id="A0A918KFV9"/>
<sequence>MTGRRATTTLWRPTGPEELELVRELDWRAWPPRLLALAEHVPRNGFHVGEFGTAATGGNRQVHGGRALLRVPALTVTLLGIGGQ</sequence>
<comment type="caution">
    <text evidence="1">The sequence shown here is derived from an EMBL/GenBank/DDBJ whole genome shotgun (WGS) entry which is preliminary data.</text>
</comment>
<proteinExistence type="predicted"/>
<protein>
    <submittedName>
        <fullName evidence="1">Uncharacterized protein</fullName>
    </submittedName>
</protein>
<reference evidence="1" key="2">
    <citation type="submission" date="2020-09" db="EMBL/GenBank/DDBJ databases">
        <authorList>
            <person name="Sun Q."/>
            <person name="Ohkuma M."/>
        </authorList>
    </citation>
    <scope>NUCLEOTIDE SEQUENCE</scope>
    <source>
        <strain evidence="1">JCM 4790</strain>
    </source>
</reference>
<dbReference type="EMBL" id="BMVU01000003">
    <property type="protein sequence ID" value="GGX60920.1"/>
    <property type="molecule type" value="Genomic_DNA"/>
</dbReference>
<evidence type="ECO:0000313" key="1">
    <source>
        <dbReference type="EMBL" id="GGX60920.1"/>
    </source>
</evidence>
<keyword evidence="2" id="KW-1185">Reference proteome</keyword>
<accession>A0A918KFV9</accession>
<organism evidence="1 2">
    <name type="scientific">Streptomyces minutiscleroticus</name>
    <dbReference type="NCBI Taxonomy" id="68238"/>
    <lineage>
        <taxon>Bacteria</taxon>
        <taxon>Bacillati</taxon>
        <taxon>Actinomycetota</taxon>
        <taxon>Actinomycetes</taxon>
        <taxon>Kitasatosporales</taxon>
        <taxon>Streptomycetaceae</taxon>
        <taxon>Streptomyces</taxon>
    </lineage>
</organism>
<evidence type="ECO:0000313" key="2">
    <source>
        <dbReference type="Proteomes" id="UP000619244"/>
    </source>
</evidence>